<evidence type="ECO:0000256" key="5">
    <source>
        <dbReference type="ARBA" id="ARBA00022692"/>
    </source>
</evidence>
<dbReference type="EMBL" id="JAJJMB010001336">
    <property type="protein sequence ID" value="KAI3957420.1"/>
    <property type="molecule type" value="Genomic_DNA"/>
</dbReference>
<dbReference type="Pfam" id="PF07714">
    <property type="entry name" value="PK_Tyr_Ser-Thr"/>
    <property type="match status" value="1"/>
</dbReference>
<dbReference type="Gene3D" id="3.30.200.20">
    <property type="entry name" value="Phosphorylase Kinase, domain 1"/>
    <property type="match status" value="1"/>
</dbReference>
<keyword evidence="7 12" id="KW-0067">ATP-binding</keyword>
<dbReference type="PROSITE" id="PS00107">
    <property type="entry name" value="PROTEIN_KINASE_ATP"/>
    <property type="match status" value="1"/>
</dbReference>
<dbReference type="GO" id="GO:0004674">
    <property type="term" value="F:protein serine/threonine kinase activity"/>
    <property type="evidence" value="ECO:0007669"/>
    <property type="project" value="UniProtKB-KW"/>
</dbReference>
<keyword evidence="9 14" id="KW-0472">Membrane</keyword>
<keyword evidence="15" id="KW-0732">Signal</keyword>
<dbReference type="GO" id="GO:0005886">
    <property type="term" value="C:plasma membrane"/>
    <property type="evidence" value="ECO:0007669"/>
    <property type="project" value="UniProtKB-SubCell"/>
</dbReference>
<evidence type="ECO:0000256" key="1">
    <source>
        <dbReference type="ARBA" id="ARBA00004162"/>
    </source>
</evidence>
<dbReference type="PANTHER" id="PTHR47982">
    <property type="entry name" value="PROLINE-RICH RECEPTOR-LIKE PROTEIN KINASE PERK4"/>
    <property type="match status" value="1"/>
</dbReference>
<dbReference type="SUPFAM" id="SSF56112">
    <property type="entry name" value="Protein kinase-like (PK-like)"/>
    <property type="match status" value="1"/>
</dbReference>
<evidence type="ECO:0000256" key="9">
    <source>
        <dbReference type="ARBA" id="ARBA00023136"/>
    </source>
</evidence>
<evidence type="ECO:0000256" key="12">
    <source>
        <dbReference type="PROSITE-ProRule" id="PRU10141"/>
    </source>
</evidence>
<dbReference type="InterPro" id="IPR017441">
    <property type="entry name" value="Protein_kinase_ATP_BS"/>
</dbReference>
<evidence type="ECO:0000256" key="15">
    <source>
        <dbReference type="SAM" id="SignalP"/>
    </source>
</evidence>
<comment type="catalytic activity">
    <reaction evidence="11">
        <text>L-seryl-[protein] + ATP = O-phospho-L-seryl-[protein] + ADP + H(+)</text>
        <dbReference type="Rhea" id="RHEA:17989"/>
        <dbReference type="Rhea" id="RHEA-COMP:9863"/>
        <dbReference type="Rhea" id="RHEA-COMP:11604"/>
        <dbReference type="ChEBI" id="CHEBI:15378"/>
        <dbReference type="ChEBI" id="CHEBI:29999"/>
        <dbReference type="ChEBI" id="CHEBI:30616"/>
        <dbReference type="ChEBI" id="CHEBI:83421"/>
        <dbReference type="ChEBI" id="CHEBI:456216"/>
        <dbReference type="EC" id="2.7.11.1"/>
    </reaction>
</comment>
<dbReference type="AlphaFoldDB" id="A0AAD4XUP8"/>
<evidence type="ECO:0000256" key="7">
    <source>
        <dbReference type="ARBA" id="ARBA00022840"/>
    </source>
</evidence>
<dbReference type="FunFam" id="3.30.200.20:FF:000415">
    <property type="entry name" value="receptor-like serine/threonine-protein kinase NCRK"/>
    <property type="match status" value="1"/>
</dbReference>
<keyword evidence="3" id="KW-0418">Kinase</keyword>
<name>A0AAD4XUP8_9MAGN</name>
<gene>
    <name evidence="17" type="ORF">MKW98_003141</name>
</gene>
<reference evidence="17" key="1">
    <citation type="submission" date="2022-04" db="EMBL/GenBank/DDBJ databases">
        <title>A functionally conserved STORR gene fusion in Papaver species that diverged 16.8 million years ago.</title>
        <authorList>
            <person name="Catania T."/>
        </authorList>
    </citation>
    <scope>NUCLEOTIDE SEQUENCE</scope>
    <source>
        <strain evidence="17">S-188037</strain>
    </source>
</reference>
<keyword evidence="8 14" id="KW-1133">Transmembrane helix</keyword>
<organism evidence="17 18">
    <name type="scientific">Papaver atlanticum</name>
    <dbReference type="NCBI Taxonomy" id="357466"/>
    <lineage>
        <taxon>Eukaryota</taxon>
        <taxon>Viridiplantae</taxon>
        <taxon>Streptophyta</taxon>
        <taxon>Embryophyta</taxon>
        <taxon>Tracheophyta</taxon>
        <taxon>Spermatophyta</taxon>
        <taxon>Magnoliopsida</taxon>
        <taxon>Ranunculales</taxon>
        <taxon>Papaveraceae</taxon>
        <taxon>Papaveroideae</taxon>
        <taxon>Papaver</taxon>
    </lineage>
</organism>
<dbReference type="PROSITE" id="PS50011">
    <property type="entry name" value="PROTEIN_KINASE_DOM"/>
    <property type="match status" value="1"/>
</dbReference>
<keyword evidence="18" id="KW-1185">Reference proteome</keyword>
<evidence type="ECO:0000256" key="4">
    <source>
        <dbReference type="ARBA" id="ARBA00022679"/>
    </source>
</evidence>
<dbReference type="EC" id="2.7.11.1" evidence="2"/>
<dbReference type="PANTHER" id="PTHR47982:SF9">
    <property type="entry name" value="NON-SPECIFIC SERINE_THREONINE PROTEIN KINASE"/>
    <property type="match status" value="1"/>
</dbReference>
<protein>
    <recommendedName>
        <fullName evidence="2">non-specific serine/threonine protein kinase</fullName>
        <ecNumber evidence="2">2.7.11.1</ecNumber>
    </recommendedName>
</protein>
<proteinExistence type="predicted"/>
<feature type="domain" description="Protein kinase" evidence="16">
    <location>
        <begin position="223"/>
        <end position="488"/>
    </location>
</feature>
<evidence type="ECO:0000259" key="16">
    <source>
        <dbReference type="PROSITE" id="PS50011"/>
    </source>
</evidence>
<feature type="transmembrane region" description="Helical" evidence="14">
    <location>
        <begin position="139"/>
        <end position="164"/>
    </location>
</feature>
<evidence type="ECO:0000256" key="11">
    <source>
        <dbReference type="ARBA" id="ARBA00048679"/>
    </source>
</evidence>
<keyword evidence="6 12" id="KW-0547">Nucleotide-binding</keyword>
<keyword evidence="5 14" id="KW-0812">Transmembrane</keyword>
<evidence type="ECO:0000256" key="6">
    <source>
        <dbReference type="ARBA" id="ARBA00022741"/>
    </source>
</evidence>
<evidence type="ECO:0000313" key="18">
    <source>
        <dbReference type="Proteomes" id="UP001202328"/>
    </source>
</evidence>
<feature type="binding site" evidence="12">
    <location>
        <position position="251"/>
    </location>
    <ligand>
        <name>ATP</name>
        <dbReference type="ChEBI" id="CHEBI:30616"/>
    </ligand>
</feature>
<evidence type="ECO:0000256" key="10">
    <source>
        <dbReference type="ARBA" id="ARBA00047899"/>
    </source>
</evidence>
<dbReference type="InterPro" id="IPR001245">
    <property type="entry name" value="Ser-Thr/Tyr_kinase_cat_dom"/>
</dbReference>
<evidence type="ECO:0000256" key="3">
    <source>
        <dbReference type="ARBA" id="ARBA00022527"/>
    </source>
</evidence>
<feature type="signal peptide" evidence="15">
    <location>
        <begin position="1"/>
        <end position="23"/>
    </location>
</feature>
<evidence type="ECO:0000256" key="14">
    <source>
        <dbReference type="SAM" id="Phobius"/>
    </source>
</evidence>
<comment type="catalytic activity">
    <reaction evidence="10">
        <text>L-threonyl-[protein] + ATP = O-phospho-L-threonyl-[protein] + ADP + H(+)</text>
        <dbReference type="Rhea" id="RHEA:46608"/>
        <dbReference type="Rhea" id="RHEA-COMP:11060"/>
        <dbReference type="Rhea" id="RHEA-COMP:11605"/>
        <dbReference type="ChEBI" id="CHEBI:15378"/>
        <dbReference type="ChEBI" id="CHEBI:30013"/>
        <dbReference type="ChEBI" id="CHEBI:30616"/>
        <dbReference type="ChEBI" id="CHEBI:61977"/>
        <dbReference type="ChEBI" id="CHEBI:456216"/>
        <dbReference type="EC" id="2.7.11.1"/>
    </reaction>
</comment>
<feature type="chain" id="PRO_5042142927" description="non-specific serine/threonine protein kinase" evidence="15">
    <location>
        <begin position="24"/>
        <end position="511"/>
    </location>
</feature>
<dbReference type="InterPro" id="IPR000719">
    <property type="entry name" value="Prot_kinase_dom"/>
</dbReference>
<dbReference type="Proteomes" id="UP001202328">
    <property type="component" value="Unassembled WGS sequence"/>
</dbReference>
<dbReference type="InterPro" id="IPR047117">
    <property type="entry name" value="PERK1-13-like"/>
</dbReference>
<dbReference type="GO" id="GO:0005524">
    <property type="term" value="F:ATP binding"/>
    <property type="evidence" value="ECO:0007669"/>
    <property type="project" value="UniProtKB-UniRule"/>
</dbReference>
<comment type="caution">
    <text evidence="17">The sequence shown here is derived from an EMBL/GenBank/DDBJ whole genome shotgun (WGS) entry which is preliminary data.</text>
</comment>
<evidence type="ECO:0000256" key="13">
    <source>
        <dbReference type="SAM" id="MobiDB-lite"/>
    </source>
</evidence>
<evidence type="ECO:0000313" key="17">
    <source>
        <dbReference type="EMBL" id="KAI3957420.1"/>
    </source>
</evidence>
<keyword evidence="4" id="KW-0808">Transferase</keyword>
<dbReference type="Gene3D" id="1.10.510.10">
    <property type="entry name" value="Transferase(Phosphotransferase) domain 1"/>
    <property type="match status" value="1"/>
</dbReference>
<comment type="subcellular location">
    <subcellularLocation>
        <location evidence="1">Cell membrane</location>
        <topology evidence="1">Single-pass membrane protein</topology>
    </subcellularLocation>
</comment>
<dbReference type="InterPro" id="IPR011009">
    <property type="entry name" value="Kinase-like_dom_sf"/>
</dbReference>
<accession>A0AAD4XUP8</accession>
<evidence type="ECO:0000256" key="2">
    <source>
        <dbReference type="ARBA" id="ARBA00012513"/>
    </source>
</evidence>
<sequence length="511" mass="56159">MRCLWCPQLPFLLIIPLLGASWSNQIVHAEALIVLESAVRNCQQKCGWVGRYPFVRSPSGPRAAHTLKDPDSSPLLPKNVSSCTATSSPAQNLTAVSSSGNAYRSRKIKIAESVGGDLGIPTLTPSKTAYYEKSRKPKIVVVVGACLGATLLVVITLVLVYLCLMRIKRIARRTPESESSAPSLTVDWTRESGSPHAGNVPPPYEANVMKLTIAELEHSTSSFSESHVIGEGGFGLVYKGLLQDGSIVAIKRRIHDPTQTFVHEVENLGRIHHKHLVRLIGYSQENHQQLLVYEFLPNCNVGNHIYDSEGLPIGKLDIRQRLSIAVGAAKGLEYLHSLVPPFLHMHFRTRNVLVDDHFAVKVSDFGLSKLVVDSNRAGSSSAIDYFLDPELRLSNEFFAKSDVYSFGVFLLELTSGREALDRNQSEPSQNLVRQAKGLRSIDDFIDVKLRGKSATAAVQRIIILALMCVDTGSRRPTMKMVLRELELIQESESGDVGEGLSVVTLGSELFK</sequence>
<evidence type="ECO:0000256" key="8">
    <source>
        <dbReference type="ARBA" id="ARBA00022989"/>
    </source>
</evidence>
<keyword evidence="3" id="KW-0723">Serine/threonine-protein kinase</keyword>
<feature type="region of interest" description="Disordered" evidence="13">
    <location>
        <begin position="176"/>
        <end position="201"/>
    </location>
</feature>